<protein>
    <submittedName>
        <fullName evidence="5">TGc domain-containing protein</fullName>
    </submittedName>
</protein>
<evidence type="ECO:0000313" key="5">
    <source>
        <dbReference type="WBParaSite" id="HDID_0000193401-mRNA-1"/>
    </source>
</evidence>
<dbReference type="PANTHER" id="PTHR47020:SF1">
    <property type="entry name" value="HILLARIN"/>
    <property type="match status" value="1"/>
</dbReference>
<feature type="region of interest" description="Disordered" evidence="1">
    <location>
        <begin position="767"/>
        <end position="803"/>
    </location>
</feature>
<dbReference type="Gene3D" id="3.10.620.30">
    <property type="match status" value="2"/>
</dbReference>
<evidence type="ECO:0000313" key="4">
    <source>
        <dbReference type="Proteomes" id="UP000274504"/>
    </source>
</evidence>
<evidence type="ECO:0000256" key="1">
    <source>
        <dbReference type="SAM" id="MobiDB-lite"/>
    </source>
</evidence>
<feature type="compositionally biased region" description="Basic and acidic residues" evidence="1">
    <location>
        <begin position="779"/>
        <end position="788"/>
    </location>
</feature>
<dbReference type="WBParaSite" id="HDID_0000193401-mRNA-1">
    <property type="protein sequence ID" value="HDID_0000193401-mRNA-1"/>
    <property type="gene ID" value="HDID_0000193401"/>
</dbReference>
<dbReference type="STRING" id="6216.A0A158QCT6"/>
<evidence type="ECO:0000313" key="3">
    <source>
        <dbReference type="EMBL" id="VDL19396.1"/>
    </source>
</evidence>
<dbReference type="InterPro" id="IPR053041">
    <property type="entry name" value="Transglut-like_Superfamily_Mod"/>
</dbReference>
<dbReference type="SUPFAM" id="SSF54001">
    <property type="entry name" value="Cysteine proteinases"/>
    <property type="match status" value="2"/>
</dbReference>
<dbReference type="PANTHER" id="PTHR47020">
    <property type="entry name" value="HILLARIN"/>
    <property type="match status" value="1"/>
</dbReference>
<dbReference type="OrthoDB" id="6129702at2759"/>
<dbReference type="Proteomes" id="UP000274504">
    <property type="component" value="Unassembled WGS sequence"/>
</dbReference>
<reference evidence="3 4" key="2">
    <citation type="submission" date="2018-11" db="EMBL/GenBank/DDBJ databases">
        <authorList>
            <consortium name="Pathogen Informatics"/>
        </authorList>
    </citation>
    <scope>NUCLEOTIDE SEQUENCE [LARGE SCALE GENOMIC DNA]</scope>
</reference>
<dbReference type="EMBL" id="UYSG01000415">
    <property type="protein sequence ID" value="VDL19396.1"/>
    <property type="molecule type" value="Genomic_DNA"/>
</dbReference>
<reference evidence="5" key="1">
    <citation type="submission" date="2016-04" db="UniProtKB">
        <authorList>
            <consortium name="WormBaseParasite"/>
        </authorList>
    </citation>
    <scope>IDENTIFICATION</scope>
</reference>
<evidence type="ECO:0000259" key="2">
    <source>
        <dbReference type="SMART" id="SM00460"/>
    </source>
</evidence>
<sequence>MSCPPGFRLELNPELEKHPLPKPPEYLKHQVYDKAEVFEKIDNHAIEISKREFPTFTHLMWNLVFRHKMSDIERARVIFRWITSKNMQRITFDSAPPNSPEELLLSFKGNKTSFARIYEIMCTYGGLHCVAISGYAKGVDYFPGDRFQGLPANHSWNAVYLKGSWQLVDAQWATRYLSSGMNLHDNVVYEYDDFYFLMEPQQAVYSHFPEDCRWQLLAKQLTLTQFESLPLTKSQFFKCAMDFRGEHHGVVQVLDGCIRMTLGFWRPGAFTYKLQHLVGSARSAQPALLPVRSSELTDSFEMTIHDTAGEQERLLLKDFVLQETTEDALNFFVRLPTRGTFFLTIYAQDLSNVVMARNGTFRAACEYKLVFAEGEACCEPYPACDDMNWGPSWLHTRHYGLEMAHPSGVISLPPGRVTPTGEHVEPGHLELRCTRHRPDVQLFTKLKRNYVPDEVLEQFQRIHLTDGEAIFELNLPEPGEYGFDIYANEPDDGRAFTHVCQYLVHYEAPQGWHPQNAADAWETTVAGEVKPNNSAAPRVVSTAEVTLSPMVRKSPQRESLIRLRQMPAYGTEAPSIGQLPQPYLEPEIASVQRQSMINDTNRRPARVFPPVQHDNNTEYSDQVEFRYAPTTWSDTESLDRGMNAMRINGDYEDSVFTMREKSKGLDESKNDQSATDVGGNRSSRTEDDDEDFSIGSITGRRMNVTEQMKRSQPYIMALLAGKSPTLRSPLGSLSQVTRFASPIGNAQIFAPSYSLLIFPNTAHSATDLEEMAPTTNGRGHPDSERSDRYSPFSGDNRRPSQQYNRIGVTNQPAVVGKTFSSTTATIPPLSYATWVPGPLQKEPPKEFVPQLLDPEPAYQKPDPEAIPGRTPVYAMQEDDAFKAFQKVDEHAMAVSYQEQNSFNQLIWQLIYARNITSDLERVRAIFLWLCTKDLHQMNFDNVTPGSPEEILMGIRTGKSTYAQIFQTLCRYANLHCKLLLGYAKGADYSPGMRFTGAAVGQHSWNAVLVDGTWHLIDCHWAARRLIVKRASVENVRYILDTFYFLTNPSQLIYTHFPHDKDWQLLHHPITLEEFESLPLVKSAFFKYNLSLVSHRTAVILFNEPEVRVVIGYPREAANTFLFTIGLCFDDSESGENYQNTPLMRYARQEVISKECCVAFYIRPPRPGAYRLLIYTKKRDGSGMDGVYQPEDLGSPGSGEKSLYGAVCEYRLMARLFQRFNVVPVGSDSGGAFIRAQEGIAEVRFAMGGGSQHPLPRMMAKLRCSLLSEEALDNCILLRVLKSGTEAVITIWQYLIITEMASPIRGVPNLPLGYLGPAARFYELGLQVVSHPDPLIKADAAEIRIQFAYQPQRPLKMMAQLIFSSNNTSEDYSQMVLQQMRMGQVFFIVRIPRLGFFKLQIYALPESDRDDSLPGVYNYLIESTKATHRLRGQLMPFPQQFAHWRRSGCYLDSPTEGILGIGENGRLMNNPPPEINFSLAVPSAHAVAVVVDEDWTYLEARGDRWEGIVNMRPHWGRQSRLSVCASYSPEPDANFSTLLEYTLAH</sequence>
<feature type="domain" description="Transglutaminase-like" evidence="2">
    <location>
        <begin position="951"/>
        <end position="1020"/>
    </location>
</feature>
<feature type="domain" description="Transglutaminase-like" evidence="2">
    <location>
        <begin position="103"/>
        <end position="172"/>
    </location>
</feature>
<gene>
    <name evidence="3" type="ORF">HDID_LOCUS1935</name>
</gene>
<dbReference type="InterPro" id="IPR002931">
    <property type="entry name" value="Transglutaminase-like"/>
</dbReference>
<feature type="compositionally biased region" description="Basic and acidic residues" evidence="1">
    <location>
        <begin position="661"/>
        <end position="670"/>
    </location>
</feature>
<name>A0A158QCT6_HYMDI</name>
<proteinExistence type="predicted"/>
<dbReference type="Pfam" id="PF01841">
    <property type="entry name" value="Transglut_core"/>
    <property type="match status" value="2"/>
</dbReference>
<dbReference type="Pfam" id="PF23265">
    <property type="entry name" value="Ig-like_KY"/>
    <property type="match status" value="4"/>
</dbReference>
<organism evidence="5">
    <name type="scientific">Hymenolepis diminuta</name>
    <name type="common">Rat tapeworm</name>
    <dbReference type="NCBI Taxonomy" id="6216"/>
    <lineage>
        <taxon>Eukaryota</taxon>
        <taxon>Metazoa</taxon>
        <taxon>Spiralia</taxon>
        <taxon>Lophotrochozoa</taxon>
        <taxon>Platyhelminthes</taxon>
        <taxon>Cestoda</taxon>
        <taxon>Eucestoda</taxon>
        <taxon>Cyclophyllidea</taxon>
        <taxon>Hymenolepididae</taxon>
        <taxon>Hymenolepis</taxon>
    </lineage>
</organism>
<feature type="region of interest" description="Disordered" evidence="1">
    <location>
        <begin position="661"/>
        <end position="700"/>
    </location>
</feature>
<dbReference type="SMART" id="SM00460">
    <property type="entry name" value="TGc"/>
    <property type="match status" value="2"/>
</dbReference>
<accession>A0A158QCT6</accession>
<dbReference type="InterPro" id="IPR038765">
    <property type="entry name" value="Papain-like_cys_pep_sf"/>
</dbReference>
<dbReference type="InterPro" id="IPR056564">
    <property type="entry name" value="Ig-like_KY"/>
</dbReference>